<dbReference type="FunFam" id="3.30.200.20:FF:000043">
    <property type="entry name" value="Wall-associated receptor kinase 2"/>
    <property type="match status" value="1"/>
</dbReference>
<protein>
    <recommendedName>
        <fullName evidence="22">Protein kinase domain-containing protein</fullName>
    </recommendedName>
</protein>
<evidence type="ECO:0000313" key="21">
    <source>
        <dbReference type="Proteomes" id="UP001152484"/>
    </source>
</evidence>
<keyword evidence="8 16" id="KW-0067">ATP-binding</keyword>
<comment type="caution">
    <text evidence="15">Lacks conserved residue(s) required for the propagation of feature annotation.</text>
</comment>
<dbReference type="PROSITE" id="PS50026">
    <property type="entry name" value="EGF_3"/>
    <property type="match status" value="1"/>
</dbReference>
<dbReference type="InterPro" id="IPR025287">
    <property type="entry name" value="WAK_GUB"/>
</dbReference>
<dbReference type="InterPro" id="IPR045274">
    <property type="entry name" value="WAK-like"/>
</dbReference>
<feature type="binding site" evidence="16">
    <location>
        <position position="489"/>
    </location>
    <ligand>
        <name>ATP</name>
        <dbReference type="ChEBI" id="CHEBI:30616"/>
    </ligand>
</feature>
<feature type="domain" description="EGF-like" evidence="19">
    <location>
        <begin position="329"/>
        <end position="371"/>
    </location>
</feature>
<dbReference type="InterPro" id="IPR017441">
    <property type="entry name" value="Protein_kinase_ATP_BS"/>
</dbReference>
<keyword evidence="5" id="KW-0732">Signal</keyword>
<evidence type="ECO:0000256" key="3">
    <source>
        <dbReference type="ARBA" id="ARBA00022679"/>
    </source>
</evidence>
<dbReference type="PANTHER" id="PTHR27005">
    <property type="entry name" value="WALL-ASSOCIATED RECEPTOR KINASE-LIKE 21"/>
    <property type="match status" value="1"/>
</dbReference>
<keyword evidence="21" id="KW-1185">Reference proteome</keyword>
<dbReference type="PROSITE" id="PS00108">
    <property type="entry name" value="PROTEIN_KINASE_ST"/>
    <property type="match status" value="1"/>
</dbReference>
<dbReference type="Gene3D" id="2.10.25.10">
    <property type="entry name" value="Laminin"/>
    <property type="match status" value="1"/>
</dbReference>
<dbReference type="GO" id="GO:0005524">
    <property type="term" value="F:ATP binding"/>
    <property type="evidence" value="ECO:0007669"/>
    <property type="project" value="UniProtKB-UniRule"/>
</dbReference>
<dbReference type="CDD" id="cd14066">
    <property type="entry name" value="STKc_IRAK"/>
    <property type="match status" value="1"/>
</dbReference>
<dbReference type="InterPro" id="IPR000719">
    <property type="entry name" value="Prot_kinase_dom"/>
</dbReference>
<keyword evidence="7" id="KW-0418">Kinase</keyword>
<reference evidence="20" key="1">
    <citation type="submission" date="2022-07" db="EMBL/GenBank/DDBJ databases">
        <authorList>
            <person name="Macas J."/>
            <person name="Novak P."/>
            <person name="Neumann P."/>
        </authorList>
    </citation>
    <scope>NUCLEOTIDE SEQUENCE</scope>
</reference>
<evidence type="ECO:0000256" key="7">
    <source>
        <dbReference type="ARBA" id="ARBA00022777"/>
    </source>
</evidence>
<proteinExistence type="predicted"/>
<evidence type="ECO:0000256" key="5">
    <source>
        <dbReference type="ARBA" id="ARBA00022729"/>
    </source>
</evidence>
<comment type="subcellular location">
    <subcellularLocation>
        <location evidence="1">Membrane</location>
        <topology evidence="1">Single-pass type I membrane protein</topology>
    </subcellularLocation>
</comment>
<evidence type="ECO:0000256" key="14">
    <source>
        <dbReference type="ARBA" id="ARBA00047951"/>
    </source>
</evidence>
<evidence type="ECO:0008006" key="22">
    <source>
        <dbReference type="Google" id="ProtNLM"/>
    </source>
</evidence>
<keyword evidence="10 17" id="KW-0472">Membrane</keyword>
<evidence type="ECO:0000256" key="13">
    <source>
        <dbReference type="ARBA" id="ARBA00047558"/>
    </source>
</evidence>
<dbReference type="SMART" id="SM00181">
    <property type="entry name" value="EGF"/>
    <property type="match status" value="2"/>
</dbReference>
<dbReference type="PROSITE" id="PS00107">
    <property type="entry name" value="PROTEIN_KINASE_ATP"/>
    <property type="match status" value="1"/>
</dbReference>
<dbReference type="InterPro" id="IPR011009">
    <property type="entry name" value="Kinase-like_dom_sf"/>
</dbReference>
<dbReference type="CDD" id="cd00054">
    <property type="entry name" value="EGF_CA"/>
    <property type="match status" value="1"/>
</dbReference>
<evidence type="ECO:0000256" key="11">
    <source>
        <dbReference type="ARBA" id="ARBA00023157"/>
    </source>
</evidence>
<evidence type="ECO:0000256" key="17">
    <source>
        <dbReference type="SAM" id="Phobius"/>
    </source>
</evidence>
<dbReference type="PROSITE" id="PS50011">
    <property type="entry name" value="PROTEIN_KINASE_DOM"/>
    <property type="match status" value="1"/>
</dbReference>
<dbReference type="EMBL" id="CAMAPE010000010">
    <property type="protein sequence ID" value="CAH9078551.1"/>
    <property type="molecule type" value="Genomic_DNA"/>
</dbReference>
<dbReference type="GO" id="GO:0005509">
    <property type="term" value="F:calcium ion binding"/>
    <property type="evidence" value="ECO:0007669"/>
    <property type="project" value="InterPro"/>
</dbReference>
<dbReference type="SMART" id="SM00179">
    <property type="entry name" value="EGF_CA"/>
    <property type="match status" value="1"/>
</dbReference>
<dbReference type="Pfam" id="PF07714">
    <property type="entry name" value="PK_Tyr_Ser-Thr"/>
    <property type="match status" value="1"/>
</dbReference>
<dbReference type="InterPro" id="IPR001881">
    <property type="entry name" value="EGF-like_Ca-bd_dom"/>
</dbReference>
<dbReference type="GO" id="GO:0004674">
    <property type="term" value="F:protein serine/threonine kinase activity"/>
    <property type="evidence" value="ECO:0007669"/>
    <property type="project" value="UniProtKB-KW"/>
</dbReference>
<comment type="catalytic activity">
    <reaction evidence="13">
        <text>L-seryl-[protein] + ATP = O-phospho-L-seryl-[protein] + ADP + H(+)</text>
        <dbReference type="Rhea" id="RHEA:17989"/>
        <dbReference type="Rhea" id="RHEA-COMP:9863"/>
        <dbReference type="Rhea" id="RHEA-COMP:11604"/>
        <dbReference type="ChEBI" id="CHEBI:15378"/>
        <dbReference type="ChEBI" id="CHEBI:29999"/>
        <dbReference type="ChEBI" id="CHEBI:30616"/>
        <dbReference type="ChEBI" id="CHEBI:83421"/>
        <dbReference type="ChEBI" id="CHEBI:456216"/>
    </reaction>
</comment>
<keyword evidence="3" id="KW-0808">Transferase</keyword>
<dbReference type="OrthoDB" id="4062651at2759"/>
<dbReference type="PANTHER" id="PTHR27005:SF283">
    <property type="entry name" value="OS02G0633066 PROTEIN"/>
    <property type="match status" value="1"/>
</dbReference>
<dbReference type="InterPro" id="IPR001245">
    <property type="entry name" value="Ser-Thr/Tyr_kinase_cat_dom"/>
</dbReference>
<name>A0A9P0YVQ5_CUSEU</name>
<gene>
    <name evidence="20" type="ORF">CEURO_LOCUS6800</name>
</gene>
<evidence type="ECO:0000256" key="4">
    <source>
        <dbReference type="ARBA" id="ARBA00022692"/>
    </source>
</evidence>
<comment type="catalytic activity">
    <reaction evidence="14">
        <text>L-threonyl-[protein] + ATP = O-phospho-L-threonyl-[protein] + ADP + H(+)</text>
        <dbReference type="Rhea" id="RHEA:46608"/>
        <dbReference type="Rhea" id="RHEA-COMP:11060"/>
        <dbReference type="Rhea" id="RHEA-COMP:11605"/>
        <dbReference type="ChEBI" id="CHEBI:15378"/>
        <dbReference type="ChEBI" id="CHEBI:30013"/>
        <dbReference type="ChEBI" id="CHEBI:30616"/>
        <dbReference type="ChEBI" id="CHEBI:61977"/>
        <dbReference type="ChEBI" id="CHEBI:456216"/>
    </reaction>
</comment>
<dbReference type="SMART" id="SM00220">
    <property type="entry name" value="S_TKc"/>
    <property type="match status" value="1"/>
</dbReference>
<evidence type="ECO:0000256" key="2">
    <source>
        <dbReference type="ARBA" id="ARBA00022527"/>
    </source>
</evidence>
<dbReference type="Gene3D" id="1.10.510.10">
    <property type="entry name" value="Transferase(Phosphotransferase) domain 1"/>
    <property type="match status" value="1"/>
</dbReference>
<keyword evidence="11" id="KW-1015">Disulfide bond</keyword>
<evidence type="ECO:0000256" key="10">
    <source>
        <dbReference type="ARBA" id="ARBA00023136"/>
    </source>
</evidence>
<keyword evidence="6 16" id="KW-0547">Nucleotide-binding</keyword>
<organism evidence="20 21">
    <name type="scientific">Cuscuta europaea</name>
    <name type="common">European dodder</name>
    <dbReference type="NCBI Taxonomy" id="41803"/>
    <lineage>
        <taxon>Eukaryota</taxon>
        <taxon>Viridiplantae</taxon>
        <taxon>Streptophyta</taxon>
        <taxon>Embryophyta</taxon>
        <taxon>Tracheophyta</taxon>
        <taxon>Spermatophyta</taxon>
        <taxon>Magnoliopsida</taxon>
        <taxon>eudicotyledons</taxon>
        <taxon>Gunneridae</taxon>
        <taxon>Pentapetalae</taxon>
        <taxon>asterids</taxon>
        <taxon>lamiids</taxon>
        <taxon>Solanales</taxon>
        <taxon>Convolvulaceae</taxon>
        <taxon>Cuscuteae</taxon>
        <taxon>Cuscuta</taxon>
        <taxon>Cuscuta subgen. Cuscuta</taxon>
    </lineage>
</organism>
<dbReference type="Proteomes" id="UP001152484">
    <property type="component" value="Unassembled WGS sequence"/>
</dbReference>
<dbReference type="AlphaFoldDB" id="A0A9P0YVQ5"/>
<keyword evidence="2" id="KW-0723">Serine/threonine-protein kinase</keyword>
<evidence type="ECO:0000313" key="20">
    <source>
        <dbReference type="EMBL" id="CAH9078551.1"/>
    </source>
</evidence>
<keyword evidence="15" id="KW-0245">EGF-like domain</keyword>
<evidence type="ECO:0000256" key="16">
    <source>
        <dbReference type="PROSITE-ProRule" id="PRU10141"/>
    </source>
</evidence>
<accession>A0A9P0YVQ5</accession>
<keyword evidence="9 17" id="KW-1133">Transmembrane helix</keyword>
<evidence type="ECO:0000259" key="19">
    <source>
        <dbReference type="PROSITE" id="PS50026"/>
    </source>
</evidence>
<feature type="transmembrane region" description="Helical" evidence="17">
    <location>
        <begin position="385"/>
        <end position="410"/>
    </location>
</feature>
<evidence type="ECO:0000256" key="8">
    <source>
        <dbReference type="ARBA" id="ARBA00022840"/>
    </source>
</evidence>
<dbReference type="FunFam" id="1.10.510.10:FF:000084">
    <property type="entry name" value="Wall-associated receptor kinase 2"/>
    <property type="match status" value="1"/>
</dbReference>
<feature type="domain" description="Protein kinase" evidence="18">
    <location>
        <begin position="461"/>
        <end position="734"/>
    </location>
</feature>
<evidence type="ECO:0000256" key="9">
    <source>
        <dbReference type="ARBA" id="ARBA00022989"/>
    </source>
</evidence>
<evidence type="ECO:0000256" key="6">
    <source>
        <dbReference type="ARBA" id="ARBA00022741"/>
    </source>
</evidence>
<keyword evidence="4 17" id="KW-0812">Transmembrane</keyword>
<evidence type="ECO:0000256" key="1">
    <source>
        <dbReference type="ARBA" id="ARBA00004479"/>
    </source>
</evidence>
<dbReference type="GO" id="GO:0007166">
    <property type="term" value="P:cell surface receptor signaling pathway"/>
    <property type="evidence" value="ECO:0007669"/>
    <property type="project" value="InterPro"/>
</dbReference>
<comment type="caution">
    <text evidence="20">The sequence shown here is derived from an EMBL/GenBank/DDBJ whole genome shotgun (WGS) entry which is preliminary data.</text>
</comment>
<dbReference type="Pfam" id="PF13947">
    <property type="entry name" value="GUB_WAK_bind"/>
    <property type="match status" value="1"/>
</dbReference>
<dbReference type="InterPro" id="IPR008271">
    <property type="entry name" value="Ser/Thr_kinase_AS"/>
</dbReference>
<evidence type="ECO:0000259" key="18">
    <source>
        <dbReference type="PROSITE" id="PS50011"/>
    </source>
</evidence>
<dbReference type="GO" id="GO:0030247">
    <property type="term" value="F:polysaccharide binding"/>
    <property type="evidence" value="ECO:0007669"/>
    <property type="project" value="InterPro"/>
</dbReference>
<dbReference type="SUPFAM" id="SSF56112">
    <property type="entry name" value="Protein kinase-like (PK-like)"/>
    <property type="match status" value="1"/>
</dbReference>
<evidence type="ECO:0000256" key="12">
    <source>
        <dbReference type="ARBA" id="ARBA00023180"/>
    </source>
</evidence>
<sequence length="784" mass="87175">MHDILYDLNNLKAKELEYSSQEMKTTMQMQLTAAAAAALLLATGFALAASAAQTESRGSGLGCPSKCGNVTIYYPFGVGEKCALNRDFTLSCEDSKLWTTYSQNSQTQKRESQITAIDYGKGQMDILKQVSSDCYTESGKRIPAKHDWLNVTNAFTVSSKANTFYTVGCNTYGVFRSSKEGSRFATGCVQICDRAPEKKDVGNCSGFGCCRTNIPAIGLRDIEAEARSLTFDKKVWKFNNCSYSFVAKKGWYGFIPEDLMRLRFDSAPLVVNWAVGNRNQTCKSADTDGGGYVCGPNTECVETEFRCGYRCKCKDGYDGIPYSPHECYNIDECKYNKQSPEYPCGEEATCYDTNGSHACKCGKGYEGDGNKSGEGCRKSISNNTVLLVGLSISTGVTTLLVVSLFIYWGLRKRRLSKLREKFFHQNGGILLQQQIAGNGGSNDARMKIFTLKDLEKATNNFDEKKILGQGGYGTVYKGVLYDIGAVAIKRSNICEKRHVEQFINEVIILSQINHRNVVKLFGCCLETEVPLLVYEFITNNTLYEHLHKQAQSSNLSWTTRLRVASESAGALSYLHSAASPPIIHRDIKTANILLDDRLTAKVADFGASRLVPLDQTQVTTLVQGTFGYLDPEYFHTSQLTHKSDVYSFGIVLAELLTGEKAISYDRADDDMNLGAYFVSSLENGRMSQIMDPHIVNDVDFEQYMEVAKIVSRCLKVKREERPTMREVAMEIEGLRGPERQPLEGLGDNEMSSRTINVRDSFISRFYTIDGESMEPFSRSLSGGR</sequence>
<dbReference type="InterPro" id="IPR000742">
    <property type="entry name" value="EGF"/>
</dbReference>
<evidence type="ECO:0000256" key="15">
    <source>
        <dbReference type="PROSITE-ProRule" id="PRU00076"/>
    </source>
</evidence>
<dbReference type="GO" id="GO:0005886">
    <property type="term" value="C:plasma membrane"/>
    <property type="evidence" value="ECO:0007669"/>
    <property type="project" value="TreeGrafter"/>
</dbReference>
<dbReference type="Gene3D" id="3.30.200.20">
    <property type="entry name" value="Phosphorylase Kinase, domain 1"/>
    <property type="match status" value="1"/>
</dbReference>
<keyword evidence="12" id="KW-0325">Glycoprotein</keyword>